<dbReference type="Pfam" id="PF00990">
    <property type="entry name" value="GGDEF"/>
    <property type="match status" value="1"/>
</dbReference>
<feature type="domain" description="PAS" evidence="1">
    <location>
        <begin position="8"/>
        <end position="78"/>
    </location>
</feature>
<dbReference type="PROSITE" id="PS50112">
    <property type="entry name" value="PAS"/>
    <property type="match status" value="2"/>
</dbReference>
<dbReference type="InterPro" id="IPR001610">
    <property type="entry name" value="PAC"/>
</dbReference>
<evidence type="ECO:0000313" key="4">
    <source>
        <dbReference type="EMBL" id="MCP2175000.1"/>
    </source>
</evidence>
<dbReference type="SMART" id="SM00086">
    <property type="entry name" value="PAC"/>
    <property type="match status" value="2"/>
</dbReference>
<dbReference type="InterPro" id="IPR029787">
    <property type="entry name" value="Nucleotide_cyclase"/>
</dbReference>
<dbReference type="CDD" id="cd01949">
    <property type="entry name" value="GGDEF"/>
    <property type="match status" value="1"/>
</dbReference>
<dbReference type="Pfam" id="PF08448">
    <property type="entry name" value="PAS_4"/>
    <property type="match status" value="1"/>
</dbReference>
<dbReference type="InterPro" id="IPR000014">
    <property type="entry name" value="PAS"/>
</dbReference>
<feature type="domain" description="PAS" evidence="1">
    <location>
        <begin position="149"/>
        <end position="202"/>
    </location>
</feature>
<organism evidence="4 5">
    <name type="scientific">Williamsia maris</name>
    <dbReference type="NCBI Taxonomy" id="72806"/>
    <lineage>
        <taxon>Bacteria</taxon>
        <taxon>Bacillati</taxon>
        <taxon>Actinomycetota</taxon>
        <taxon>Actinomycetes</taxon>
        <taxon>Mycobacteriales</taxon>
        <taxon>Nocardiaceae</taxon>
        <taxon>Williamsia</taxon>
    </lineage>
</organism>
<dbReference type="EMBL" id="JAMTCJ010000001">
    <property type="protein sequence ID" value="MCP2175000.1"/>
    <property type="molecule type" value="Genomic_DNA"/>
</dbReference>
<name>A0ABT1H9R2_9NOCA</name>
<reference evidence="4 5" key="1">
    <citation type="submission" date="2022-06" db="EMBL/GenBank/DDBJ databases">
        <title>Genomic Encyclopedia of Archaeal and Bacterial Type Strains, Phase II (KMG-II): from individual species to whole genera.</title>
        <authorList>
            <person name="Goeker M."/>
        </authorList>
    </citation>
    <scope>NUCLEOTIDE SEQUENCE [LARGE SCALE GENOMIC DNA]</scope>
    <source>
        <strain evidence="4 5">DSM 44693</strain>
    </source>
</reference>
<keyword evidence="5" id="KW-1185">Reference proteome</keyword>
<dbReference type="NCBIfam" id="TIGR00254">
    <property type="entry name" value="GGDEF"/>
    <property type="match status" value="1"/>
</dbReference>
<dbReference type="InterPro" id="IPR013656">
    <property type="entry name" value="PAS_4"/>
</dbReference>
<dbReference type="SMART" id="SM00267">
    <property type="entry name" value="GGDEF"/>
    <property type="match status" value="1"/>
</dbReference>
<dbReference type="Proteomes" id="UP001206895">
    <property type="component" value="Unassembled WGS sequence"/>
</dbReference>
<dbReference type="InterPro" id="IPR043128">
    <property type="entry name" value="Rev_trsase/Diguanyl_cyclase"/>
</dbReference>
<dbReference type="InterPro" id="IPR035965">
    <property type="entry name" value="PAS-like_dom_sf"/>
</dbReference>
<dbReference type="CDD" id="cd00130">
    <property type="entry name" value="PAS"/>
    <property type="match status" value="2"/>
</dbReference>
<gene>
    <name evidence="4" type="ORF">LX13_000807</name>
</gene>
<dbReference type="RefSeq" id="WP_253660009.1">
    <property type="nucleotide sequence ID" value="NZ_BAAAJQ010000001.1"/>
</dbReference>
<dbReference type="Pfam" id="PF08447">
    <property type="entry name" value="PAS_3"/>
    <property type="match status" value="1"/>
</dbReference>
<proteinExistence type="predicted"/>
<dbReference type="InterPro" id="IPR013655">
    <property type="entry name" value="PAS_fold_3"/>
</dbReference>
<dbReference type="InterPro" id="IPR000700">
    <property type="entry name" value="PAS-assoc_C"/>
</dbReference>
<feature type="domain" description="GGDEF" evidence="3">
    <location>
        <begin position="288"/>
        <end position="421"/>
    </location>
</feature>
<feature type="domain" description="PAC" evidence="2">
    <location>
        <begin position="206"/>
        <end position="259"/>
    </location>
</feature>
<dbReference type="PANTHER" id="PTHR44757">
    <property type="entry name" value="DIGUANYLATE CYCLASE DGCP"/>
    <property type="match status" value="1"/>
</dbReference>
<dbReference type="SUPFAM" id="SSF55073">
    <property type="entry name" value="Nucleotide cyclase"/>
    <property type="match status" value="1"/>
</dbReference>
<dbReference type="Gene3D" id="3.30.450.20">
    <property type="entry name" value="PAS domain"/>
    <property type="match status" value="2"/>
</dbReference>
<evidence type="ECO:0000313" key="5">
    <source>
        <dbReference type="Proteomes" id="UP001206895"/>
    </source>
</evidence>
<protein>
    <submittedName>
        <fullName evidence="4">PAS domain S-box-containing protein/diguanylate cyclase (GGDEF) domain-containing protein</fullName>
    </submittedName>
</protein>
<evidence type="ECO:0000259" key="1">
    <source>
        <dbReference type="PROSITE" id="PS50112"/>
    </source>
</evidence>
<dbReference type="InterPro" id="IPR000160">
    <property type="entry name" value="GGDEF_dom"/>
</dbReference>
<dbReference type="SMART" id="SM00091">
    <property type="entry name" value="PAS"/>
    <property type="match status" value="2"/>
</dbReference>
<dbReference type="InterPro" id="IPR052155">
    <property type="entry name" value="Biofilm_reg_signaling"/>
</dbReference>
<dbReference type="PANTHER" id="PTHR44757:SF2">
    <property type="entry name" value="BIOFILM ARCHITECTURE MAINTENANCE PROTEIN MBAA"/>
    <property type="match status" value="1"/>
</dbReference>
<sequence>MSASRADDNGVLRRVLDTVPALIGYWDAGLRNVMANHAYADYFGLRPDEVRGMHVRDVLGPALFSSNREYIDGALRGEHQQFDRTLTDAAGQIRHTQATYIPDVVDGVVAGFVVHVVDVSPRIAAERARDDAVTLFETSMLNAAIGQAVIDASGRWLQVNQAMCELTGYSADELRQLSFRDITHPDDVAAADLHVAQLLDGERTQIESEKRYIRKDGQTVWVQRNAVIVRASGGHSDDIIIAQIQDITRRKNAEAALARQAVTDALTGLGNRHSLMAQIGALAHPRGAGIGLLFLDLDGFKTVNDTYGHVVGDELLVAVAGRITRTIGDLDIACRIGGDEFVVIIFSAASQEEMENHRVELKRAVGGTYDLASLSATITIAASVGSSWSGGGDHRDLLAVADQHMYRDKVDTRRQAVVAQTITPPNLELDDR</sequence>
<evidence type="ECO:0000259" key="3">
    <source>
        <dbReference type="PROSITE" id="PS50887"/>
    </source>
</evidence>
<dbReference type="SUPFAM" id="SSF55785">
    <property type="entry name" value="PYP-like sensor domain (PAS domain)"/>
    <property type="match status" value="2"/>
</dbReference>
<dbReference type="PROSITE" id="PS50113">
    <property type="entry name" value="PAC"/>
    <property type="match status" value="1"/>
</dbReference>
<evidence type="ECO:0000259" key="2">
    <source>
        <dbReference type="PROSITE" id="PS50113"/>
    </source>
</evidence>
<dbReference type="NCBIfam" id="TIGR00229">
    <property type="entry name" value="sensory_box"/>
    <property type="match status" value="2"/>
</dbReference>
<accession>A0ABT1H9R2</accession>
<dbReference type="Gene3D" id="3.30.70.270">
    <property type="match status" value="1"/>
</dbReference>
<comment type="caution">
    <text evidence="4">The sequence shown here is derived from an EMBL/GenBank/DDBJ whole genome shotgun (WGS) entry which is preliminary data.</text>
</comment>
<dbReference type="PROSITE" id="PS50887">
    <property type="entry name" value="GGDEF"/>
    <property type="match status" value="1"/>
</dbReference>